<sequence length="651" mass="72682">MDLSPLLTIPPEVLEYIAFQLTCLQPLGPPSALLPLLLTCKAVNKRLDGNSALYARIFRFKFDSSAVRRRAFVPKPAQYHDQLILYCKLLQNLRAPVCNDCDEVLFGAYLMMLENDGRNAAQLTFAGLDSYLDIYVRTRLWDGRQQAQGWPLDDAACACALWLVWMTTTEERLKAESAPRRNQMIQLVLPFVLVPFRYASAFAPPHHFRLPLLPDPVVRHDSSIVTAHGPYPVYLDPERAWSQIHFASRPLMAPPLATVAAKLVYFSRRESVSFSVPPALPVNRAAALEAGRHDVQPTQEDIREVNAHLNSRLPETRAPVWGGEDAEHPLSEVWDSDWWRLRQCSNACSEPDMRLGPRYVPGTFTGLWQGRMLIPSEDHLAALITTGEYPAGFDEAYVGTTTFPLFMRIAEHHWFKPSPPAPSPPSIPAGWDDGLANAFFPRGTKFVPTNSYPDGKGNGKGLGATYDPHRGVEEGYHDPDTCEGCRTRERCLRDGRAEAEAAAREELFERIGMGRAVPHPTASAEMRAGGHWAAYDGDKTDLAMEDETPPPPAHDPTRVPPCTGIRDIIFTGATDLCHGQAWNHFTFYGRVRLWDGLIVILRVSPKPQLGTLFFYGFVVGGHKFVGNWRVASQDVGVPAYESAFSMARRED</sequence>
<feature type="region of interest" description="Disordered" evidence="1">
    <location>
        <begin position="541"/>
        <end position="560"/>
    </location>
</feature>
<evidence type="ECO:0000313" key="3">
    <source>
        <dbReference type="Proteomes" id="UP001362999"/>
    </source>
</evidence>
<gene>
    <name evidence="2" type="ORF">R3P38DRAFT_3253402</name>
</gene>
<organism evidence="2 3">
    <name type="scientific">Favolaschia claudopus</name>
    <dbReference type="NCBI Taxonomy" id="2862362"/>
    <lineage>
        <taxon>Eukaryota</taxon>
        <taxon>Fungi</taxon>
        <taxon>Dikarya</taxon>
        <taxon>Basidiomycota</taxon>
        <taxon>Agaricomycotina</taxon>
        <taxon>Agaricomycetes</taxon>
        <taxon>Agaricomycetidae</taxon>
        <taxon>Agaricales</taxon>
        <taxon>Marasmiineae</taxon>
        <taxon>Mycenaceae</taxon>
        <taxon>Favolaschia</taxon>
    </lineage>
</organism>
<dbReference type="EMBL" id="JAWWNJ010000005">
    <property type="protein sequence ID" value="KAK7055324.1"/>
    <property type="molecule type" value="Genomic_DNA"/>
</dbReference>
<protein>
    <recommendedName>
        <fullName evidence="4">F-box domain-containing protein</fullName>
    </recommendedName>
</protein>
<proteinExistence type="predicted"/>
<comment type="caution">
    <text evidence="2">The sequence shown here is derived from an EMBL/GenBank/DDBJ whole genome shotgun (WGS) entry which is preliminary data.</text>
</comment>
<evidence type="ECO:0000313" key="2">
    <source>
        <dbReference type="EMBL" id="KAK7055324.1"/>
    </source>
</evidence>
<name>A0AAW0DTR9_9AGAR</name>
<accession>A0AAW0DTR9</accession>
<evidence type="ECO:0008006" key="4">
    <source>
        <dbReference type="Google" id="ProtNLM"/>
    </source>
</evidence>
<dbReference type="Proteomes" id="UP001362999">
    <property type="component" value="Unassembled WGS sequence"/>
</dbReference>
<reference evidence="2 3" key="1">
    <citation type="journal article" date="2024" name="J Genomics">
        <title>Draft genome sequencing and assembly of Favolaschia claudopus CIRM-BRFM 2984 isolated from oak limbs.</title>
        <authorList>
            <person name="Navarro D."/>
            <person name="Drula E."/>
            <person name="Chaduli D."/>
            <person name="Cazenave R."/>
            <person name="Ahrendt S."/>
            <person name="Wang J."/>
            <person name="Lipzen A."/>
            <person name="Daum C."/>
            <person name="Barry K."/>
            <person name="Grigoriev I.V."/>
            <person name="Favel A."/>
            <person name="Rosso M.N."/>
            <person name="Martin F."/>
        </authorList>
    </citation>
    <scope>NUCLEOTIDE SEQUENCE [LARGE SCALE GENOMIC DNA]</scope>
    <source>
        <strain evidence="2 3">CIRM-BRFM 2984</strain>
    </source>
</reference>
<dbReference type="AlphaFoldDB" id="A0AAW0DTR9"/>
<evidence type="ECO:0000256" key="1">
    <source>
        <dbReference type="SAM" id="MobiDB-lite"/>
    </source>
</evidence>
<keyword evidence="3" id="KW-1185">Reference proteome</keyword>